<reference evidence="3 4" key="1">
    <citation type="submission" date="2016-10" db="EMBL/GenBank/DDBJ databases">
        <authorList>
            <person name="de Groot N.N."/>
        </authorList>
    </citation>
    <scope>NUCLEOTIDE SEQUENCE [LARGE SCALE GENOMIC DNA]</scope>
    <source>
        <strain evidence="3 4">DSM 19886</strain>
    </source>
</reference>
<dbReference type="GO" id="GO:0000155">
    <property type="term" value="F:phosphorelay sensor kinase activity"/>
    <property type="evidence" value="ECO:0007669"/>
    <property type="project" value="InterPro"/>
</dbReference>
<dbReference type="PANTHER" id="PTHR34220:SF7">
    <property type="entry name" value="SENSOR HISTIDINE KINASE YPDA"/>
    <property type="match status" value="1"/>
</dbReference>
<evidence type="ECO:0000313" key="3">
    <source>
        <dbReference type="EMBL" id="SDM32451.1"/>
    </source>
</evidence>
<keyword evidence="1" id="KW-1133">Transmembrane helix</keyword>
<evidence type="ECO:0000259" key="2">
    <source>
        <dbReference type="Pfam" id="PF06580"/>
    </source>
</evidence>
<evidence type="ECO:0000313" key="4">
    <source>
        <dbReference type="Proteomes" id="UP000199440"/>
    </source>
</evidence>
<dbReference type="InterPro" id="IPR010559">
    <property type="entry name" value="Sig_transdc_His_kin_internal"/>
</dbReference>
<dbReference type="EMBL" id="FNGV01000007">
    <property type="protein sequence ID" value="SDM32451.1"/>
    <property type="molecule type" value="Genomic_DNA"/>
</dbReference>
<feature type="transmembrane region" description="Helical" evidence="1">
    <location>
        <begin position="100"/>
        <end position="119"/>
    </location>
</feature>
<keyword evidence="1" id="KW-0472">Membrane</keyword>
<feature type="transmembrane region" description="Helical" evidence="1">
    <location>
        <begin position="139"/>
        <end position="163"/>
    </location>
</feature>
<dbReference type="InterPro" id="IPR050640">
    <property type="entry name" value="Bact_2-comp_sensor_kinase"/>
</dbReference>
<feature type="transmembrane region" description="Helical" evidence="1">
    <location>
        <begin position="38"/>
        <end position="55"/>
    </location>
</feature>
<gene>
    <name evidence="3" type="ORF">SAMN04488514_107190</name>
</gene>
<evidence type="ECO:0000256" key="1">
    <source>
        <dbReference type="SAM" id="Phobius"/>
    </source>
</evidence>
<dbReference type="STRING" id="192904.SAMN04488514_107190"/>
<dbReference type="Proteomes" id="UP000199440">
    <property type="component" value="Unassembled WGS sequence"/>
</dbReference>
<protein>
    <submittedName>
        <fullName evidence="3">GHKL domain-containing protein</fullName>
    </submittedName>
</protein>
<dbReference type="RefSeq" id="WP_089891039.1">
    <property type="nucleotide sequence ID" value="NZ_FNGV01000007.1"/>
</dbReference>
<organism evidence="3 4">
    <name type="scientific">Kriegella aquimaris</name>
    <dbReference type="NCBI Taxonomy" id="192904"/>
    <lineage>
        <taxon>Bacteria</taxon>
        <taxon>Pseudomonadati</taxon>
        <taxon>Bacteroidota</taxon>
        <taxon>Flavobacteriia</taxon>
        <taxon>Flavobacteriales</taxon>
        <taxon>Flavobacteriaceae</taxon>
        <taxon>Kriegella</taxon>
    </lineage>
</organism>
<dbReference type="OrthoDB" id="9809908at2"/>
<dbReference type="Pfam" id="PF06580">
    <property type="entry name" value="His_kinase"/>
    <property type="match status" value="1"/>
</dbReference>
<proteinExistence type="predicted"/>
<dbReference type="AlphaFoldDB" id="A0A1G9SAP7"/>
<dbReference type="GO" id="GO:0016020">
    <property type="term" value="C:membrane"/>
    <property type="evidence" value="ECO:0007669"/>
    <property type="project" value="InterPro"/>
</dbReference>
<dbReference type="PANTHER" id="PTHR34220">
    <property type="entry name" value="SENSOR HISTIDINE KINASE YPDA"/>
    <property type="match status" value="1"/>
</dbReference>
<feature type="domain" description="Signal transduction histidine kinase internal region" evidence="2">
    <location>
        <begin position="179"/>
        <end position="256"/>
    </location>
</feature>
<keyword evidence="4" id="KW-1185">Reference proteome</keyword>
<name>A0A1G9SAP7_9FLAO</name>
<accession>A0A1G9SAP7</accession>
<sequence>MKSSFHSFDYEKLEDDANIVPMSSALSRTERFFKVGPYILWFGIHISISLVLAYQRSLADTIYYLVTYIFLGSLIIWLFGYKLFPEYLAREGNINRRLGLLITTNIILFVIGIYAHTIMAEILGLNQISDQYAPKSVRIALWLLMVLLGIIFVASIRVAHVYYLNAVQKVEHKVERAEAELRLLKSQISPHFLFNTLNNIYGLAYLRDERAAEMISKLSKLLRYLLYDCDRPKVPLAKEKELIEHYLSIQLLKHEDSRNVDFYHAGITDNNKIAPMILINFIENCFKHSDLETNPRGWIKIGLEVEKNELSFKTENTFKDEVKEVERDQMGIGLRNSLKLLEANYPEKHEVDITKENNVYQLDLKITL</sequence>
<feature type="transmembrane region" description="Helical" evidence="1">
    <location>
        <begin position="61"/>
        <end position="79"/>
    </location>
</feature>
<keyword evidence="1" id="KW-0812">Transmembrane</keyword>